<sequence>QPVPALDVAWLADVRSQIDLPIMADESVFNLQDAMTVVKAKAADVISIYVGKGGGLGSARKIAAVAEAAGLTCTVGSNMEMGIASSAMIHLAMSTPGIDPSQIPCDIIGPFYYEESILCQDLPIKGGEARPLELPGLGVELDENKVNHYRVQ</sequence>
<proteinExistence type="inferred from homology"/>
<dbReference type="Gene3D" id="3.30.390.10">
    <property type="entry name" value="Enolase-like, N-terminal domain"/>
    <property type="match status" value="1"/>
</dbReference>
<feature type="domain" description="Enolase C-terminal" evidence="3">
    <location>
        <begin position="1"/>
        <end position="144"/>
    </location>
</feature>
<dbReference type="InterPro" id="IPR029065">
    <property type="entry name" value="Enolase_C-like"/>
</dbReference>
<protein>
    <recommendedName>
        <fullName evidence="3">Enolase C-terminal domain-containing protein</fullName>
    </recommendedName>
</protein>
<accession>A0A382PMC4</accession>
<keyword evidence="2" id="KW-0479">Metal-binding</keyword>
<dbReference type="SUPFAM" id="SSF51604">
    <property type="entry name" value="Enolase C-terminal domain-like"/>
    <property type="match status" value="1"/>
</dbReference>
<reference evidence="4" key="1">
    <citation type="submission" date="2018-05" db="EMBL/GenBank/DDBJ databases">
        <authorList>
            <person name="Lanie J.A."/>
            <person name="Ng W.-L."/>
            <person name="Kazmierczak K.M."/>
            <person name="Andrzejewski T.M."/>
            <person name="Davidsen T.M."/>
            <person name="Wayne K.J."/>
            <person name="Tettelin H."/>
            <person name="Glass J.I."/>
            <person name="Rusch D."/>
            <person name="Podicherti R."/>
            <person name="Tsui H.-C.T."/>
            <person name="Winkler M.E."/>
        </authorList>
    </citation>
    <scope>NUCLEOTIDE SEQUENCE</scope>
</reference>
<evidence type="ECO:0000313" key="4">
    <source>
        <dbReference type="EMBL" id="SVC74533.1"/>
    </source>
</evidence>
<evidence type="ECO:0000256" key="1">
    <source>
        <dbReference type="ARBA" id="ARBA00008031"/>
    </source>
</evidence>
<dbReference type="InterPro" id="IPR036849">
    <property type="entry name" value="Enolase-like_C_sf"/>
</dbReference>
<dbReference type="GO" id="GO:0046872">
    <property type="term" value="F:metal ion binding"/>
    <property type="evidence" value="ECO:0007669"/>
    <property type="project" value="UniProtKB-KW"/>
</dbReference>
<dbReference type="InterPro" id="IPR034593">
    <property type="entry name" value="DgoD-like"/>
</dbReference>
<dbReference type="Gene3D" id="3.20.20.120">
    <property type="entry name" value="Enolase-like C-terminal domain"/>
    <property type="match status" value="1"/>
</dbReference>
<gene>
    <name evidence="4" type="ORF">METZ01_LOCUS327387</name>
</gene>
<dbReference type="InterPro" id="IPR029017">
    <property type="entry name" value="Enolase-like_N"/>
</dbReference>
<evidence type="ECO:0000256" key="2">
    <source>
        <dbReference type="ARBA" id="ARBA00022723"/>
    </source>
</evidence>
<dbReference type="PANTHER" id="PTHR48080">
    <property type="entry name" value="D-GALACTONATE DEHYDRATASE-RELATED"/>
    <property type="match status" value="1"/>
</dbReference>
<dbReference type="AlphaFoldDB" id="A0A382PMC4"/>
<feature type="non-terminal residue" evidence="4">
    <location>
        <position position="1"/>
    </location>
</feature>
<comment type="similarity">
    <text evidence="1">Belongs to the mandelate racemase/muconate lactonizing enzyme family.</text>
</comment>
<organism evidence="4">
    <name type="scientific">marine metagenome</name>
    <dbReference type="NCBI Taxonomy" id="408172"/>
    <lineage>
        <taxon>unclassified sequences</taxon>
        <taxon>metagenomes</taxon>
        <taxon>ecological metagenomes</taxon>
    </lineage>
</organism>
<evidence type="ECO:0000259" key="3">
    <source>
        <dbReference type="Pfam" id="PF13378"/>
    </source>
</evidence>
<dbReference type="PANTHER" id="PTHR48080:SF3">
    <property type="entry name" value="ENOLASE SUPERFAMILY MEMBER DDB_G0284701"/>
    <property type="match status" value="1"/>
</dbReference>
<dbReference type="EMBL" id="UINC01108436">
    <property type="protein sequence ID" value="SVC74533.1"/>
    <property type="molecule type" value="Genomic_DNA"/>
</dbReference>
<name>A0A382PMC4_9ZZZZ</name>
<dbReference type="Pfam" id="PF13378">
    <property type="entry name" value="MR_MLE_C"/>
    <property type="match status" value="1"/>
</dbReference>